<evidence type="ECO:0000313" key="1">
    <source>
        <dbReference type="EMBL" id="OGG04245.1"/>
    </source>
</evidence>
<gene>
    <name evidence="1" type="ORF">A2Z33_03795</name>
</gene>
<evidence type="ECO:0000313" key="2">
    <source>
        <dbReference type="Proteomes" id="UP000178448"/>
    </source>
</evidence>
<comment type="caution">
    <text evidence="1">The sequence shown here is derived from an EMBL/GenBank/DDBJ whole genome shotgun (WGS) entry which is preliminary data.</text>
</comment>
<sequence length="146" mass="16578">MSVIKPEIRESFSEMKTYKEVVGPLTDNCVTVLTGLFAYRKAGYTDAETQRELEAASHQVQGQLDAYGATIRGPVEDFIHQELDIMFQTAQVRYERLCEECGIDVSDPMSYQDVYEKAGEDGLRTIIIRDLAGGESDKLRYMMSFR</sequence>
<accession>A0A1F5YVU7</accession>
<dbReference type="Proteomes" id="UP000178448">
    <property type="component" value="Unassembled WGS sequence"/>
</dbReference>
<dbReference type="EMBL" id="MFJD01000004">
    <property type="protein sequence ID" value="OGG04245.1"/>
    <property type="molecule type" value="Genomic_DNA"/>
</dbReference>
<dbReference type="STRING" id="1798374.A2Z33_03795"/>
<reference evidence="1 2" key="1">
    <citation type="journal article" date="2016" name="Nat. Commun.">
        <title>Thousands of microbial genomes shed light on interconnected biogeochemical processes in an aquifer system.</title>
        <authorList>
            <person name="Anantharaman K."/>
            <person name="Brown C.T."/>
            <person name="Hug L.A."/>
            <person name="Sharon I."/>
            <person name="Castelle C.J."/>
            <person name="Probst A.J."/>
            <person name="Thomas B.C."/>
            <person name="Singh A."/>
            <person name="Wilkins M.J."/>
            <person name="Karaoz U."/>
            <person name="Brodie E.L."/>
            <person name="Williams K.H."/>
            <person name="Hubbard S.S."/>
            <person name="Banfield J.F."/>
        </authorList>
    </citation>
    <scope>NUCLEOTIDE SEQUENCE [LARGE SCALE GENOMIC DNA]</scope>
</reference>
<proteinExistence type="predicted"/>
<name>A0A1F5YVU7_9BACT</name>
<protein>
    <submittedName>
        <fullName evidence="1">Uncharacterized protein</fullName>
    </submittedName>
</protein>
<dbReference type="AlphaFoldDB" id="A0A1F5YVU7"/>
<organism evidence="1 2">
    <name type="scientific">Candidatus Gottesmanbacteria bacterium RBG_16_52_11</name>
    <dbReference type="NCBI Taxonomy" id="1798374"/>
    <lineage>
        <taxon>Bacteria</taxon>
        <taxon>Candidatus Gottesmaniibacteriota</taxon>
    </lineage>
</organism>